<organism evidence="5 6">
    <name type="scientific">Punica granatum</name>
    <name type="common">Pomegranate</name>
    <dbReference type="NCBI Taxonomy" id="22663"/>
    <lineage>
        <taxon>Eukaryota</taxon>
        <taxon>Viridiplantae</taxon>
        <taxon>Streptophyta</taxon>
        <taxon>Embryophyta</taxon>
        <taxon>Tracheophyta</taxon>
        <taxon>Spermatophyta</taxon>
        <taxon>Magnoliopsida</taxon>
        <taxon>eudicotyledons</taxon>
        <taxon>Gunneridae</taxon>
        <taxon>Pentapetalae</taxon>
        <taxon>rosids</taxon>
        <taxon>malvids</taxon>
        <taxon>Myrtales</taxon>
        <taxon>Lythraceae</taxon>
        <taxon>Punica</taxon>
    </lineage>
</organism>
<comment type="caution">
    <text evidence="5">The sequence shown here is derived from an EMBL/GenBank/DDBJ whole genome shotgun (WGS) entry which is preliminary data.</text>
</comment>
<keyword evidence="1" id="KW-0547">Nucleotide-binding</keyword>
<dbReference type="Gene3D" id="3.40.50.300">
    <property type="entry name" value="P-loop containing nucleotide triphosphate hydrolases"/>
    <property type="match status" value="1"/>
</dbReference>
<dbReference type="GO" id="GO:0005524">
    <property type="term" value="F:ATP binding"/>
    <property type="evidence" value="ECO:0007669"/>
    <property type="project" value="UniProtKB-KW"/>
</dbReference>
<evidence type="ECO:0000313" key="6">
    <source>
        <dbReference type="Proteomes" id="UP000233551"/>
    </source>
</evidence>
<evidence type="ECO:0000259" key="4">
    <source>
        <dbReference type="SMART" id="SM00534"/>
    </source>
</evidence>
<dbReference type="SUPFAM" id="SSF52540">
    <property type="entry name" value="P-loop containing nucleoside triphosphate hydrolases"/>
    <property type="match status" value="1"/>
</dbReference>
<reference evidence="5 6" key="1">
    <citation type="submission" date="2017-11" db="EMBL/GenBank/DDBJ databases">
        <title>De-novo sequencing of pomegranate (Punica granatum L.) genome.</title>
        <authorList>
            <person name="Akparov Z."/>
            <person name="Amiraslanov A."/>
            <person name="Hajiyeva S."/>
            <person name="Abbasov M."/>
            <person name="Kaur K."/>
            <person name="Hamwieh A."/>
            <person name="Solovyev V."/>
            <person name="Salamov A."/>
            <person name="Braich B."/>
            <person name="Kosarev P."/>
            <person name="Mahmoud A."/>
            <person name="Hajiyev E."/>
            <person name="Babayeva S."/>
            <person name="Izzatullayeva V."/>
            <person name="Mammadov A."/>
            <person name="Mammadov A."/>
            <person name="Sharifova S."/>
            <person name="Ojaghi J."/>
            <person name="Eynullazada K."/>
            <person name="Bayramov B."/>
            <person name="Abdulazimova A."/>
            <person name="Shahmuradov I."/>
        </authorList>
    </citation>
    <scope>NUCLEOTIDE SEQUENCE [LARGE SCALE GENOMIC DNA]</scope>
    <source>
        <strain evidence="6">cv. AG2017</strain>
        <tissue evidence="5">Leaf</tissue>
    </source>
</reference>
<keyword evidence="6" id="KW-1185">Reference proteome</keyword>
<protein>
    <recommendedName>
        <fullName evidence="4">DNA mismatch repair proteins mutS family domain-containing protein</fullName>
    </recommendedName>
</protein>
<dbReference type="GO" id="GO:0006298">
    <property type="term" value="P:mismatch repair"/>
    <property type="evidence" value="ECO:0007669"/>
    <property type="project" value="InterPro"/>
</dbReference>
<evidence type="ECO:0000256" key="1">
    <source>
        <dbReference type="ARBA" id="ARBA00022741"/>
    </source>
</evidence>
<dbReference type="Proteomes" id="UP000233551">
    <property type="component" value="Unassembled WGS sequence"/>
</dbReference>
<keyword evidence="3" id="KW-0238">DNA-binding</keyword>
<evidence type="ECO:0000256" key="2">
    <source>
        <dbReference type="ARBA" id="ARBA00022840"/>
    </source>
</evidence>
<dbReference type="InterPro" id="IPR045076">
    <property type="entry name" value="MutS"/>
</dbReference>
<sequence length="123" mass="14121">MSLLETFAENSLLTIATTHHGELKTLKYRYLKQLEKCNEAFENACMEFDDVKLKPTYKILWGIPGRSNAINIAERLGLPAPIVEDARELYGAASAEINEVIIDMERFKQESRDLLEEARNYLK</sequence>
<dbReference type="STRING" id="22663.A0A2I0HVR4"/>
<evidence type="ECO:0000256" key="3">
    <source>
        <dbReference type="ARBA" id="ARBA00023125"/>
    </source>
</evidence>
<accession>A0A2I0HVR4</accession>
<dbReference type="PANTHER" id="PTHR48466:SF2">
    <property type="entry name" value="OS10G0509000 PROTEIN"/>
    <property type="match status" value="1"/>
</dbReference>
<dbReference type="GO" id="GO:0030983">
    <property type="term" value="F:mismatched DNA binding"/>
    <property type="evidence" value="ECO:0007669"/>
    <property type="project" value="InterPro"/>
</dbReference>
<name>A0A2I0HVR4_PUNGR</name>
<gene>
    <name evidence="5" type="ORF">CRG98_044064</name>
</gene>
<dbReference type="InterPro" id="IPR000432">
    <property type="entry name" value="DNA_mismatch_repair_MutS_C"/>
</dbReference>
<dbReference type="PANTHER" id="PTHR48466">
    <property type="entry name" value="OS10G0509000 PROTEIN-RELATED"/>
    <property type="match status" value="1"/>
</dbReference>
<dbReference type="AlphaFoldDB" id="A0A2I0HVR4"/>
<evidence type="ECO:0000313" key="5">
    <source>
        <dbReference type="EMBL" id="PKI35610.1"/>
    </source>
</evidence>
<proteinExistence type="predicted"/>
<feature type="domain" description="DNA mismatch repair proteins mutS family" evidence="4">
    <location>
        <begin position="1"/>
        <end position="91"/>
    </location>
</feature>
<dbReference type="InterPro" id="IPR027417">
    <property type="entry name" value="P-loop_NTPase"/>
</dbReference>
<dbReference type="SMART" id="SM00534">
    <property type="entry name" value="MUTSac"/>
    <property type="match status" value="1"/>
</dbReference>
<dbReference type="EMBL" id="PGOL01005256">
    <property type="protein sequence ID" value="PKI35610.1"/>
    <property type="molecule type" value="Genomic_DNA"/>
</dbReference>
<keyword evidence="2" id="KW-0067">ATP-binding</keyword>
<dbReference type="GO" id="GO:0140664">
    <property type="term" value="F:ATP-dependent DNA damage sensor activity"/>
    <property type="evidence" value="ECO:0007669"/>
    <property type="project" value="InterPro"/>
</dbReference>